<name>A0A1W6SSY3_9PROT</name>
<dbReference type="EMBL" id="CP021106">
    <property type="protein sequence ID" value="ARO88917.1"/>
    <property type="molecule type" value="Genomic_DNA"/>
</dbReference>
<gene>
    <name evidence="1" type="ORF">EBAPG3_014710</name>
</gene>
<dbReference type="OrthoDB" id="8527558at2"/>
<dbReference type="AlphaFoldDB" id="A0A1W6SSY3"/>
<sequence length="73" mass="8246">MYQLPEAGYLRLPQIIGNPKAKPPIPAVIPVSKSTWWAGVKSGHYPQPVRTLGRRITAWRVEDIRALIERTAK</sequence>
<evidence type="ECO:0000313" key="2">
    <source>
        <dbReference type="Proteomes" id="UP000012179"/>
    </source>
</evidence>
<accession>A0A1W6SSY3</accession>
<evidence type="ECO:0000313" key="1">
    <source>
        <dbReference type="EMBL" id="ARO88917.1"/>
    </source>
</evidence>
<dbReference type="Proteomes" id="UP000012179">
    <property type="component" value="Chromosome"/>
</dbReference>
<proteinExistence type="predicted"/>
<keyword evidence="2" id="KW-1185">Reference proteome</keyword>
<reference evidence="1 2" key="1">
    <citation type="journal article" date="2015" name="Int. J. Syst. Evol. Microbiol.">
        <title>Nitrosospira lacus sp. nov., a psychrotolerant, ammonia-oxidizing bacterium from sandy lake sediment.</title>
        <authorList>
            <person name="Urakawa H."/>
            <person name="Garcia J.C."/>
            <person name="Nielsen J.L."/>
            <person name="Le V.Q."/>
            <person name="Kozlowski J.A."/>
            <person name="Stein L.Y."/>
            <person name="Lim C.K."/>
            <person name="Pommerening-Roser A."/>
            <person name="Martens-Habbena W."/>
            <person name="Stahl D.A."/>
            <person name="Klotz M.G."/>
        </authorList>
    </citation>
    <scope>NUCLEOTIDE SEQUENCE [LARGE SCALE GENOMIC DNA]</scope>
    <source>
        <strain evidence="1 2">APG3</strain>
    </source>
</reference>
<dbReference type="KEGG" id="nlc:EBAPG3_014710"/>
<organism evidence="1 2">
    <name type="scientific">Nitrosospira lacus</name>
    <dbReference type="NCBI Taxonomy" id="1288494"/>
    <lineage>
        <taxon>Bacteria</taxon>
        <taxon>Pseudomonadati</taxon>
        <taxon>Pseudomonadota</taxon>
        <taxon>Betaproteobacteria</taxon>
        <taxon>Nitrosomonadales</taxon>
        <taxon>Nitrosomonadaceae</taxon>
        <taxon>Nitrosospira</taxon>
    </lineage>
</organism>
<protein>
    <submittedName>
        <fullName evidence="1">Transcriptional regulator</fullName>
    </submittedName>
</protein>